<dbReference type="Proteomes" id="UP000494214">
    <property type="component" value="Unassembled WGS sequence"/>
</dbReference>
<dbReference type="CDD" id="cd08054">
    <property type="entry name" value="gp6"/>
    <property type="match status" value="1"/>
</dbReference>
<gene>
    <name evidence="1" type="ORF">LMG26690_01321</name>
</gene>
<evidence type="ECO:0000313" key="1">
    <source>
        <dbReference type="EMBL" id="CAB3675881.1"/>
    </source>
</evidence>
<dbReference type="Gene3D" id="1.10.3230.30">
    <property type="entry name" value="Phage gp6-like head-tail connector protein"/>
    <property type="match status" value="1"/>
</dbReference>
<evidence type="ECO:0008006" key="3">
    <source>
        <dbReference type="Google" id="ProtNLM"/>
    </source>
</evidence>
<dbReference type="EMBL" id="CADIJM010000002">
    <property type="protein sequence ID" value="CAB3675881.1"/>
    <property type="molecule type" value="Genomic_DNA"/>
</dbReference>
<protein>
    <recommendedName>
        <fullName evidence="3">Phage gp6-like head-tail connector protein</fullName>
    </recommendedName>
</protein>
<proteinExistence type="predicted"/>
<evidence type="ECO:0000313" key="2">
    <source>
        <dbReference type="Proteomes" id="UP000494214"/>
    </source>
</evidence>
<organism evidence="1 2">
    <name type="scientific">Achromobacter animicus</name>
    <dbReference type="NCBI Taxonomy" id="1389935"/>
    <lineage>
        <taxon>Bacteria</taxon>
        <taxon>Pseudomonadati</taxon>
        <taxon>Pseudomonadota</taxon>
        <taxon>Betaproteobacteria</taxon>
        <taxon>Burkholderiales</taxon>
        <taxon>Alcaligenaceae</taxon>
        <taxon>Achromobacter</taxon>
    </lineage>
</organism>
<dbReference type="Pfam" id="PF05135">
    <property type="entry name" value="Phage_connect_1"/>
    <property type="match status" value="1"/>
</dbReference>
<keyword evidence="2" id="KW-1185">Reference proteome</keyword>
<dbReference type="RefSeq" id="WP_175122324.1">
    <property type="nucleotide sequence ID" value="NZ_CADIJM010000002.1"/>
</dbReference>
<sequence>MLRLITAATAEPVSVEQAKRLLHIDHDALDEAIPGVITAARELVERRTSFALAEASYEWTPVGGRESPLPIWPGETSSEPGAYPVLFTTKPGPVPEPLKLAIVMLVGDMLEHPEAAGEKVLHENPGFARLVFPYTRVLP</sequence>
<dbReference type="InterPro" id="IPR021146">
    <property type="entry name" value="Phage_gp6-like_head-tail"/>
</dbReference>
<name>A0A6S6ZHZ0_9BURK</name>
<reference evidence="1 2" key="1">
    <citation type="submission" date="2020-04" db="EMBL/GenBank/DDBJ databases">
        <authorList>
            <person name="De Canck E."/>
        </authorList>
    </citation>
    <scope>NUCLEOTIDE SEQUENCE [LARGE SCALE GENOMIC DNA]</scope>
    <source>
        <strain evidence="1 2">LMG 26690</strain>
    </source>
</reference>
<dbReference type="AlphaFoldDB" id="A0A6S6ZHZ0"/>
<accession>A0A6S6ZHZ0</accession>